<reference evidence="1" key="1">
    <citation type="submission" date="2020-05" db="EMBL/GenBank/DDBJ databases">
        <title>Large-scale comparative analyses of tick genomes elucidate their genetic diversity and vector capacities.</title>
        <authorList>
            <person name="Jia N."/>
            <person name="Wang J."/>
            <person name="Shi W."/>
            <person name="Du L."/>
            <person name="Sun Y."/>
            <person name="Zhan W."/>
            <person name="Jiang J."/>
            <person name="Wang Q."/>
            <person name="Zhang B."/>
            <person name="Ji P."/>
            <person name="Sakyi L.B."/>
            <person name="Cui X."/>
            <person name="Yuan T."/>
            <person name="Jiang B."/>
            <person name="Yang W."/>
            <person name="Lam T.T.-Y."/>
            <person name="Chang Q."/>
            <person name="Ding S."/>
            <person name="Wang X."/>
            <person name="Zhu J."/>
            <person name="Ruan X."/>
            <person name="Zhao L."/>
            <person name="Wei J."/>
            <person name="Que T."/>
            <person name="Du C."/>
            <person name="Cheng J."/>
            <person name="Dai P."/>
            <person name="Han X."/>
            <person name="Huang E."/>
            <person name="Gao Y."/>
            <person name="Liu J."/>
            <person name="Shao H."/>
            <person name="Ye R."/>
            <person name="Li L."/>
            <person name="Wei W."/>
            <person name="Wang X."/>
            <person name="Wang C."/>
            <person name="Yang T."/>
            <person name="Huo Q."/>
            <person name="Li W."/>
            <person name="Guo W."/>
            <person name="Chen H."/>
            <person name="Zhou L."/>
            <person name="Ni X."/>
            <person name="Tian J."/>
            <person name="Zhou Y."/>
            <person name="Sheng Y."/>
            <person name="Liu T."/>
            <person name="Pan Y."/>
            <person name="Xia L."/>
            <person name="Li J."/>
            <person name="Zhao F."/>
            <person name="Cao W."/>
        </authorList>
    </citation>
    <scope>NUCLEOTIDE SEQUENCE</scope>
    <source>
        <strain evidence="1">Dsil-2018</strain>
    </source>
</reference>
<organism evidence="1 2">
    <name type="scientific">Dermacentor silvarum</name>
    <name type="common">Tick</name>
    <dbReference type="NCBI Taxonomy" id="543639"/>
    <lineage>
        <taxon>Eukaryota</taxon>
        <taxon>Metazoa</taxon>
        <taxon>Ecdysozoa</taxon>
        <taxon>Arthropoda</taxon>
        <taxon>Chelicerata</taxon>
        <taxon>Arachnida</taxon>
        <taxon>Acari</taxon>
        <taxon>Parasitiformes</taxon>
        <taxon>Ixodida</taxon>
        <taxon>Ixodoidea</taxon>
        <taxon>Ixodidae</taxon>
        <taxon>Rhipicephalinae</taxon>
        <taxon>Dermacentor</taxon>
    </lineage>
</organism>
<dbReference type="EMBL" id="CM023472">
    <property type="protein sequence ID" value="KAH7959586.1"/>
    <property type="molecule type" value="Genomic_DNA"/>
</dbReference>
<proteinExistence type="predicted"/>
<accession>A0ACB8D5E7</accession>
<sequence length="209" mass="23172">MISVQFTRVIRFPALQSKSAQKDPGYSLRVVVAGQQIPEKTTIRILGMWIQSNRHVNHTLTILRTTTLQVARMISRVATRHHGMREEDTLKLIRNLVSYTTVRRVKGSEKPSHGFGRDDRLACRCRGAVAKASRGRGGTVAAAGTVAGTRLCYRVRRLAMLRTTLRCPAATHEERDPGSAHADSTSVGLDQEQPSATAPWQEPLSRPRP</sequence>
<gene>
    <name evidence="1" type="ORF">HPB49_012228</name>
</gene>
<keyword evidence="2" id="KW-1185">Reference proteome</keyword>
<protein>
    <submittedName>
        <fullName evidence="1">Uncharacterized protein</fullName>
    </submittedName>
</protein>
<evidence type="ECO:0000313" key="1">
    <source>
        <dbReference type="EMBL" id="KAH7959586.1"/>
    </source>
</evidence>
<evidence type="ECO:0000313" key="2">
    <source>
        <dbReference type="Proteomes" id="UP000821865"/>
    </source>
</evidence>
<name>A0ACB8D5E7_DERSI</name>
<dbReference type="Proteomes" id="UP000821865">
    <property type="component" value="Chromosome 3"/>
</dbReference>
<comment type="caution">
    <text evidence="1">The sequence shown here is derived from an EMBL/GenBank/DDBJ whole genome shotgun (WGS) entry which is preliminary data.</text>
</comment>